<dbReference type="Proteomes" id="UP001175271">
    <property type="component" value="Unassembled WGS sequence"/>
</dbReference>
<dbReference type="EMBL" id="JAUCMV010000004">
    <property type="protein sequence ID" value="KAK0401371.1"/>
    <property type="molecule type" value="Genomic_DNA"/>
</dbReference>
<protein>
    <submittedName>
        <fullName evidence="2">Uncharacterized protein</fullName>
    </submittedName>
</protein>
<proteinExistence type="predicted"/>
<accession>A0AA39LKR6</accession>
<organism evidence="2 3">
    <name type="scientific">Steinernema hermaphroditum</name>
    <dbReference type="NCBI Taxonomy" id="289476"/>
    <lineage>
        <taxon>Eukaryota</taxon>
        <taxon>Metazoa</taxon>
        <taxon>Ecdysozoa</taxon>
        <taxon>Nematoda</taxon>
        <taxon>Chromadorea</taxon>
        <taxon>Rhabditida</taxon>
        <taxon>Tylenchina</taxon>
        <taxon>Panagrolaimomorpha</taxon>
        <taxon>Strongyloidoidea</taxon>
        <taxon>Steinernematidae</taxon>
        <taxon>Steinernema</taxon>
    </lineage>
</organism>
<gene>
    <name evidence="2" type="ORF">QR680_015746</name>
</gene>
<evidence type="ECO:0000313" key="2">
    <source>
        <dbReference type="EMBL" id="KAK0401371.1"/>
    </source>
</evidence>
<name>A0AA39LKR6_9BILA</name>
<sequence>MYTTVVLIVILSATAHAQDVNSLASFFYSSITNFATNGEIVKVANAVANQACSGASLEQIGGNLEQTAIQNVGPQTAMRALAIAAKLKGDLGNDLDAVISAVQAAAYQLAAPVYNDLVQYCGSGTAAVFAQANNYANQQFAQQIFDVVYQAVSSVNPNDWATCRNDLANYIFFGNYGY</sequence>
<feature type="signal peptide" evidence="1">
    <location>
        <begin position="1"/>
        <end position="17"/>
    </location>
</feature>
<keyword evidence="3" id="KW-1185">Reference proteome</keyword>
<keyword evidence="1" id="KW-0732">Signal</keyword>
<feature type="chain" id="PRO_5041297506" evidence="1">
    <location>
        <begin position="18"/>
        <end position="178"/>
    </location>
</feature>
<reference evidence="2" key="1">
    <citation type="submission" date="2023-06" db="EMBL/GenBank/DDBJ databases">
        <title>Genomic analysis of the entomopathogenic nematode Steinernema hermaphroditum.</title>
        <authorList>
            <person name="Schwarz E.M."/>
            <person name="Heppert J.K."/>
            <person name="Baniya A."/>
            <person name="Schwartz H.T."/>
            <person name="Tan C.-H."/>
            <person name="Antoshechkin I."/>
            <person name="Sternberg P.W."/>
            <person name="Goodrich-Blair H."/>
            <person name="Dillman A.R."/>
        </authorList>
    </citation>
    <scope>NUCLEOTIDE SEQUENCE</scope>
    <source>
        <strain evidence="2">PS9179</strain>
        <tissue evidence="2">Whole animal</tissue>
    </source>
</reference>
<comment type="caution">
    <text evidence="2">The sequence shown here is derived from an EMBL/GenBank/DDBJ whole genome shotgun (WGS) entry which is preliminary data.</text>
</comment>
<evidence type="ECO:0000313" key="3">
    <source>
        <dbReference type="Proteomes" id="UP001175271"/>
    </source>
</evidence>
<dbReference type="AlphaFoldDB" id="A0AA39LKR6"/>
<evidence type="ECO:0000256" key="1">
    <source>
        <dbReference type="SAM" id="SignalP"/>
    </source>
</evidence>